<evidence type="ECO:0000313" key="2">
    <source>
        <dbReference type="Proteomes" id="UP001221757"/>
    </source>
</evidence>
<dbReference type="GO" id="GO:0000981">
    <property type="term" value="F:DNA-binding transcription factor activity, RNA polymerase II-specific"/>
    <property type="evidence" value="ECO:0007669"/>
    <property type="project" value="InterPro"/>
</dbReference>
<dbReference type="InterPro" id="IPR036864">
    <property type="entry name" value="Zn2-C6_fun-type_DNA-bd_sf"/>
</dbReference>
<keyword evidence="2" id="KW-1185">Reference proteome</keyword>
<dbReference type="Gene3D" id="4.10.240.10">
    <property type="entry name" value="Zn(2)-C6 fungal-type DNA-binding domain"/>
    <property type="match status" value="1"/>
</dbReference>
<protein>
    <recommendedName>
        <fullName evidence="3">Zn(2)-C6 fungal-type domain-containing protein</fullName>
    </recommendedName>
</protein>
<feature type="non-terminal residue" evidence="1">
    <location>
        <position position="1"/>
    </location>
</feature>
<gene>
    <name evidence="1" type="ORF">B0H17DRAFT_1069651</name>
</gene>
<evidence type="ECO:0008006" key="3">
    <source>
        <dbReference type="Google" id="ProtNLM"/>
    </source>
</evidence>
<name>A0AAD7DBR3_MYCRO</name>
<evidence type="ECO:0000313" key="1">
    <source>
        <dbReference type="EMBL" id="KAJ7687604.1"/>
    </source>
</evidence>
<dbReference type="AlphaFoldDB" id="A0AAD7DBR3"/>
<reference evidence="1" key="1">
    <citation type="submission" date="2023-03" db="EMBL/GenBank/DDBJ databases">
        <title>Massive genome expansion in bonnet fungi (Mycena s.s.) driven by repeated elements and novel gene families across ecological guilds.</title>
        <authorList>
            <consortium name="Lawrence Berkeley National Laboratory"/>
            <person name="Harder C.B."/>
            <person name="Miyauchi S."/>
            <person name="Viragh M."/>
            <person name="Kuo A."/>
            <person name="Thoen E."/>
            <person name="Andreopoulos B."/>
            <person name="Lu D."/>
            <person name="Skrede I."/>
            <person name="Drula E."/>
            <person name="Henrissat B."/>
            <person name="Morin E."/>
            <person name="Kohler A."/>
            <person name="Barry K."/>
            <person name="LaButti K."/>
            <person name="Morin E."/>
            <person name="Salamov A."/>
            <person name="Lipzen A."/>
            <person name="Mereny Z."/>
            <person name="Hegedus B."/>
            <person name="Baldrian P."/>
            <person name="Stursova M."/>
            <person name="Weitz H."/>
            <person name="Taylor A."/>
            <person name="Grigoriev I.V."/>
            <person name="Nagy L.G."/>
            <person name="Martin F."/>
            <person name="Kauserud H."/>
        </authorList>
    </citation>
    <scope>NUCLEOTIDE SEQUENCE</scope>
    <source>
        <strain evidence="1">CBHHK067</strain>
    </source>
</reference>
<accession>A0AAD7DBR3</accession>
<proteinExistence type="predicted"/>
<organism evidence="1 2">
    <name type="scientific">Mycena rosella</name>
    <name type="common">Pink bonnet</name>
    <name type="synonym">Agaricus rosellus</name>
    <dbReference type="NCBI Taxonomy" id="1033263"/>
    <lineage>
        <taxon>Eukaryota</taxon>
        <taxon>Fungi</taxon>
        <taxon>Dikarya</taxon>
        <taxon>Basidiomycota</taxon>
        <taxon>Agaricomycotina</taxon>
        <taxon>Agaricomycetes</taxon>
        <taxon>Agaricomycetidae</taxon>
        <taxon>Agaricales</taxon>
        <taxon>Marasmiineae</taxon>
        <taxon>Mycenaceae</taxon>
        <taxon>Mycena</taxon>
    </lineage>
</organism>
<comment type="caution">
    <text evidence="1">The sequence shown here is derived from an EMBL/GenBank/DDBJ whole genome shotgun (WGS) entry which is preliminary data.</text>
</comment>
<dbReference type="GO" id="GO:0008270">
    <property type="term" value="F:zinc ion binding"/>
    <property type="evidence" value="ECO:0007669"/>
    <property type="project" value="InterPro"/>
</dbReference>
<dbReference type="EMBL" id="JARKIE010000086">
    <property type="protein sequence ID" value="KAJ7687604.1"/>
    <property type="molecule type" value="Genomic_DNA"/>
</dbReference>
<dbReference type="Proteomes" id="UP001221757">
    <property type="component" value="Unassembled WGS sequence"/>
</dbReference>
<sequence>IRRLTCTFSGDGLRMAAKKCTNCIENGVDCIFSGAVTNKRNQVSVLEARLELIEQLLWKERIIIRHCPLAS</sequence>